<evidence type="ECO:0000313" key="1">
    <source>
        <dbReference type="EMBL" id="VEL12718.1"/>
    </source>
</evidence>
<gene>
    <name evidence="1" type="ORF">PXEA_LOCUS6158</name>
</gene>
<reference evidence="1" key="1">
    <citation type="submission" date="2018-11" db="EMBL/GenBank/DDBJ databases">
        <authorList>
            <consortium name="Pathogen Informatics"/>
        </authorList>
    </citation>
    <scope>NUCLEOTIDE SEQUENCE</scope>
</reference>
<protein>
    <submittedName>
        <fullName evidence="1">Uncharacterized protein</fullName>
    </submittedName>
</protein>
<organism evidence="1 2">
    <name type="scientific">Protopolystoma xenopodis</name>
    <dbReference type="NCBI Taxonomy" id="117903"/>
    <lineage>
        <taxon>Eukaryota</taxon>
        <taxon>Metazoa</taxon>
        <taxon>Spiralia</taxon>
        <taxon>Lophotrochozoa</taxon>
        <taxon>Platyhelminthes</taxon>
        <taxon>Monogenea</taxon>
        <taxon>Polyopisthocotylea</taxon>
        <taxon>Polystomatidea</taxon>
        <taxon>Polystomatidae</taxon>
        <taxon>Protopolystoma</taxon>
    </lineage>
</organism>
<proteinExistence type="predicted"/>
<accession>A0A448WIT5</accession>
<dbReference type="AlphaFoldDB" id="A0A448WIT5"/>
<keyword evidence="2" id="KW-1185">Reference proteome</keyword>
<dbReference type="Proteomes" id="UP000784294">
    <property type="component" value="Unassembled WGS sequence"/>
</dbReference>
<comment type="caution">
    <text evidence="1">The sequence shown here is derived from an EMBL/GenBank/DDBJ whole genome shotgun (WGS) entry which is preliminary data.</text>
</comment>
<name>A0A448WIT5_9PLAT</name>
<dbReference type="EMBL" id="CAAALY010015598">
    <property type="protein sequence ID" value="VEL12718.1"/>
    <property type="molecule type" value="Genomic_DNA"/>
</dbReference>
<evidence type="ECO:0000313" key="2">
    <source>
        <dbReference type="Proteomes" id="UP000784294"/>
    </source>
</evidence>
<sequence>MPGPGALLIRVPGSCWSHTSTPFSIGSRAKPFLGPSARILLGNIAFFNFSPDSRHCKFLYAQSDSGTADLLACYSAFWFKLASVTWLNLGATVWPSAISVIVFETLQLRVFRTNPAP</sequence>